<dbReference type="EMBL" id="JARYZI010000004">
    <property type="protein sequence ID" value="MDH8678134.1"/>
    <property type="molecule type" value="Genomic_DNA"/>
</dbReference>
<comment type="caution">
    <text evidence="2">The sequence shown here is derived from an EMBL/GenBank/DDBJ whole genome shotgun (WGS) entry which is preliminary data.</text>
</comment>
<gene>
    <name evidence="2" type="ORF">QE109_08240</name>
</gene>
<feature type="transmembrane region" description="Helical" evidence="1">
    <location>
        <begin position="77"/>
        <end position="98"/>
    </location>
</feature>
<evidence type="ECO:0000313" key="3">
    <source>
        <dbReference type="Proteomes" id="UP001158045"/>
    </source>
</evidence>
<proteinExistence type="predicted"/>
<evidence type="ECO:0000256" key="1">
    <source>
        <dbReference type="SAM" id="Phobius"/>
    </source>
</evidence>
<dbReference type="Proteomes" id="UP001158045">
    <property type="component" value="Unassembled WGS sequence"/>
</dbReference>
<keyword evidence="1" id="KW-0472">Membrane</keyword>
<feature type="transmembrane region" description="Helical" evidence="1">
    <location>
        <begin position="18"/>
        <end position="39"/>
    </location>
</feature>
<accession>A0ABT6NCJ2</accession>
<keyword evidence="3" id="KW-1185">Reference proteome</keyword>
<keyword evidence="1" id="KW-0812">Transmembrane</keyword>
<feature type="transmembrane region" description="Helical" evidence="1">
    <location>
        <begin position="45"/>
        <end position="65"/>
    </location>
</feature>
<reference evidence="2 3" key="1">
    <citation type="submission" date="2023-04" db="EMBL/GenBank/DDBJ databases">
        <title>Fusibacter bizertensis strain WBS, isolated from littoral bottom sediments of the Arctic seas - biochemical and genomic analysis.</title>
        <authorList>
            <person name="Brioukhanov A.L."/>
        </authorList>
    </citation>
    <scope>NUCLEOTIDE SEQUENCE [LARGE SCALE GENOMIC DNA]</scope>
    <source>
        <strain evidence="2 3">WBS</strain>
    </source>
</reference>
<keyword evidence="1" id="KW-1133">Transmembrane helix</keyword>
<organism evidence="2 3">
    <name type="scientific">Fusibacter bizertensis</name>
    <dbReference type="NCBI Taxonomy" id="1488331"/>
    <lineage>
        <taxon>Bacteria</taxon>
        <taxon>Bacillati</taxon>
        <taxon>Bacillota</taxon>
        <taxon>Clostridia</taxon>
        <taxon>Eubacteriales</taxon>
        <taxon>Eubacteriales Family XII. Incertae Sedis</taxon>
        <taxon>Fusibacter</taxon>
    </lineage>
</organism>
<sequence length="110" mass="12437">MKDNRAYMEKRSKVKKTIWYICGFLEVLFAFRLIFKVLGANPSSGFVSIIYSVTGVFLAPFNGIFRSAVTEGIETTSVLEPMTIIAMIVYALIVYGIVRLIEIYDPNRKA</sequence>
<name>A0ABT6NCJ2_9FIRM</name>
<dbReference type="RefSeq" id="WP_281093961.1">
    <property type="nucleotide sequence ID" value="NZ_JARYZI010000004.1"/>
</dbReference>
<protein>
    <submittedName>
        <fullName evidence="2">YggT family protein</fullName>
    </submittedName>
</protein>
<evidence type="ECO:0000313" key="2">
    <source>
        <dbReference type="EMBL" id="MDH8678134.1"/>
    </source>
</evidence>